<organism evidence="2 3">
    <name type="scientific">Gloeophyllum trabeum (strain ATCC 11539 / FP-39264 / Madison 617)</name>
    <name type="common">Brown rot fungus</name>
    <dbReference type="NCBI Taxonomy" id="670483"/>
    <lineage>
        <taxon>Eukaryota</taxon>
        <taxon>Fungi</taxon>
        <taxon>Dikarya</taxon>
        <taxon>Basidiomycota</taxon>
        <taxon>Agaricomycotina</taxon>
        <taxon>Agaricomycetes</taxon>
        <taxon>Gloeophyllales</taxon>
        <taxon>Gloeophyllaceae</taxon>
        <taxon>Gloeophyllum</taxon>
    </lineage>
</organism>
<dbReference type="RefSeq" id="XP_007869954.1">
    <property type="nucleotide sequence ID" value="XM_007871763.1"/>
</dbReference>
<dbReference type="KEGG" id="gtr:GLOTRDRAFT_96242"/>
<feature type="compositionally biased region" description="Basic residues" evidence="1">
    <location>
        <begin position="289"/>
        <end position="300"/>
    </location>
</feature>
<evidence type="ECO:0000313" key="2">
    <source>
        <dbReference type="EMBL" id="EPQ51484.1"/>
    </source>
</evidence>
<dbReference type="HOGENOM" id="CLU_769568_0_0_1"/>
<dbReference type="Proteomes" id="UP000030669">
    <property type="component" value="Unassembled WGS sequence"/>
</dbReference>
<feature type="region of interest" description="Disordered" evidence="1">
    <location>
        <begin position="250"/>
        <end position="300"/>
    </location>
</feature>
<proteinExistence type="predicted"/>
<evidence type="ECO:0000256" key="1">
    <source>
        <dbReference type="SAM" id="MobiDB-lite"/>
    </source>
</evidence>
<dbReference type="AlphaFoldDB" id="S7RG51"/>
<feature type="compositionally biased region" description="Polar residues" evidence="1">
    <location>
        <begin position="188"/>
        <end position="202"/>
    </location>
</feature>
<protein>
    <submittedName>
        <fullName evidence="2">Uncharacterized protein</fullName>
    </submittedName>
</protein>
<dbReference type="GeneID" id="19309817"/>
<sequence>MFMIVDAGCHGQTRQWDDSKVSLGERGQVLVDTAPDCTITACASGHECLASRERASGAHQRCFVARRKCHKSDARNTTDVQEWPETLWLANRGRQRFGVYLEPTWDLAKWCHRRKTMGMPVLGNPSSSLRFERVLALFATLAALKVPLSSSTESLANPEDAMCDHSDSEHDAGDSENSGPQALAGRYGSNNTEDSANDQGGNTHPGDQAVLGEGRPQTRLVDPYADMETESESEDSDVSIISIEEEKADRSVTVLQQRQGRPILSEDAGATSHVPEDEDDQAPAVSRAVRPRPPKSKKRKSTLVSIAASNFIRISRSSLRLTAYALGVSIPDNLFFEPHFYWLFLPGEIVAIVAEEFQWI</sequence>
<accession>S7RG51</accession>
<feature type="region of interest" description="Disordered" evidence="1">
    <location>
        <begin position="149"/>
        <end position="216"/>
    </location>
</feature>
<keyword evidence="3" id="KW-1185">Reference proteome</keyword>
<reference evidence="2 3" key="1">
    <citation type="journal article" date="2012" name="Science">
        <title>The Paleozoic origin of enzymatic lignin decomposition reconstructed from 31 fungal genomes.</title>
        <authorList>
            <person name="Floudas D."/>
            <person name="Binder M."/>
            <person name="Riley R."/>
            <person name="Barry K."/>
            <person name="Blanchette R.A."/>
            <person name="Henrissat B."/>
            <person name="Martinez A.T."/>
            <person name="Otillar R."/>
            <person name="Spatafora J.W."/>
            <person name="Yadav J.S."/>
            <person name="Aerts A."/>
            <person name="Benoit I."/>
            <person name="Boyd A."/>
            <person name="Carlson A."/>
            <person name="Copeland A."/>
            <person name="Coutinho P.M."/>
            <person name="de Vries R.P."/>
            <person name="Ferreira P."/>
            <person name="Findley K."/>
            <person name="Foster B."/>
            <person name="Gaskell J."/>
            <person name="Glotzer D."/>
            <person name="Gorecki P."/>
            <person name="Heitman J."/>
            <person name="Hesse C."/>
            <person name="Hori C."/>
            <person name="Igarashi K."/>
            <person name="Jurgens J.A."/>
            <person name="Kallen N."/>
            <person name="Kersten P."/>
            <person name="Kohler A."/>
            <person name="Kuees U."/>
            <person name="Kumar T.K.A."/>
            <person name="Kuo A."/>
            <person name="LaButti K."/>
            <person name="Larrondo L.F."/>
            <person name="Lindquist E."/>
            <person name="Ling A."/>
            <person name="Lombard V."/>
            <person name="Lucas S."/>
            <person name="Lundell T."/>
            <person name="Martin R."/>
            <person name="McLaughlin D.J."/>
            <person name="Morgenstern I."/>
            <person name="Morin E."/>
            <person name="Murat C."/>
            <person name="Nagy L.G."/>
            <person name="Nolan M."/>
            <person name="Ohm R.A."/>
            <person name="Patyshakuliyeva A."/>
            <person name="Rokas A."/>
            <person name="Ruiz-Duenas F.J."/>
            <person name="Sabat G."/>
            <person name="Salamov A."/>
            <person name="Samejima M."/>
            <person name="Schmutz J."/>
            <person name="Slot J.C."/>
            <person name="St John F."/>
            <person name="Stenlid J."/>
            <person name="Sun H."/>
            <person name="Sun S."/>
            <person name="Syed K."/>
            <person name="Tsang A."/>
            <person name="Wiebenga A."/>
            <person name="Young D."/>
            <person name="Pisabarro A."/>
            <person name="Eastwood D.C."/>
            <person name="Martin F."/>
            <person name="Cullen D."/>
            <person name="Grigoriev I.V."/>
            <person name="Hibbett D.S."/>
        </authorList>
    </citation>
    <scope>NUCLEOTIDE SEQUENCE [LARGE SCALE GENOMIC DNA]</scope>
    <source>
        <strain evidence="2 3">ATCC 11539</strain>
    </source>
</reference>
<evidence type="ECO:0000313" key="3">
    <source>
        <dbReference type="Proteomes" id="UP000030669"/>
    </source>
</evidence>
<dbReference type="EMBL" id="KB469310">
    <property type="protein sequence ID" value="EPQ51484.1"/>
    <property type="molecule type" value="Genomic_DNA"/>
</dbReference>
<name>S7RG51_GLOTA</name>
<feature type="compositionally biased region" description="Basic and acidic residues" evidence="1">
    <location>
        <begin position="162"/>
        <end position="173"/>
    </location>
</feature>
<gene>
    <name evidence="2" type="ORF">GLOTRDRAFT_96242</name>
</gene>